<sequence length="259" mass="27571">MGAEYDYVIIGGGTAGLTLAARLSEEPEYSVAVIEAGNFYQIDMPLLLSTPMSGGSFTGTSPSDIHPSIDWGLVTSPQGGANQRQLHYASGKCLGGSSARNSMIYQRPDKGSLQTWAGMVGDKSFTYDRFLPYYQKSCTFSGPIPQPNASVHGGSDAPGPKGGPLHLTYPLDPRPFSTHLGSAFSEMGIPNAADFSSGELKGSQFCLLTLDPNTAVRCSSQAAFLETCQARPNLKVFRKTAVQKIVFDSDKRAVGVDID</sequence>
<dbReference type="OrthoDB" id="269227at2759"/>
<dbReference type="GeneID" id="19277266"/>
<dbReference type="HOGENOM" id="CLU_953537_0_0_1"/>
<name>W3WNF0_PESFW</name>
<organism evidence="3 4">
    <name type="scientific">Pestalotiopsis fici (strain W106-1 / CGMCC3.15140)</name>
    <dbReference type="NCBI Taxonomy" id="1229662"/>
    <lineage>
        <taxon>Eukaryota</taxon>
        <taxon>Fungi</taxon>
        <taxon>Dikarya</taxon>
        <taxon>Ascomycota</taxon>
        <taxon>Pezizomycotina</taxon>
        <taxon>Sordariomycetes</taxon>
        <taxon>Xylariomycetidae</taxon>
        <taxon>Amphisphaeriales</taxon>
        <taxon>Sporocadaceae</taxon>
        <taxon>Pestalotiopsis</taxon>
    </lineage>
</organism>
<evidence type="ECO:0000256" key="1">
    <source>
        <dbReference type="ARBA" id="ARBA00010790"/>
    </source>
</evidence>
<dbReference type="SUPFAM" id="SSF51905">
    <property type="entry name" value="FAD/NAD(P)-binding domain"/>
    <property type="match status" value="1"/>
</dbReference>
<evidence type="ECO:0000259" key="2">
    <source>
        <dbReference type="Pfam" id="PF00732"/>
    </source>
</evidence>
<accession>W3WNF0</accession>
<dbReference type="PANTHER" id="PTHR11552">
    <property type="entry name" value="GLUCOSE-METHANOL-CHOLINE GMC OXIDOREDUCTASE"/>
    <property type="match status" value="1"/>
</dbReference>
<protein>
    <recommendedName>
        <fullName evidence="2">Glucose-methanol-choline oxidoreductase N-terminal domain-containing protein</fullName>
    </recommendedName>
</protein>
<comment type="similarity">
    <text evidence="1">Belongs to the GMC oxidoreductase family.</text>
</comment>
<dbReference type="Pfam" id="PF00732">
    <property type="entry name" value="GMC_oxred_N"/>
    <property type="match status" value="1"/>
</dbReference>
<dbReference type="eggNOG" id="KOG1238">
    <property type="taxonomic scope" value="Eukaryota"/>
</dbReference>
<dbReference type="RefSeq" id="XP_007839025.1">
    <property type="nucleotide sequence ID" value="XM_007840834.1"/>
</dbReference>
<dbReference type="AlphaFoldDB" id="W3WNF0"/>
<evidence type="ECO:0000313" key="4">
    <source>
        <dbReference type="Proteomes" id="UP000030651"/>
    </source>
</evidence>
<dbReference type="OMA" id="NKPAREY"/>
<dbReference type="InterPro" id="IPR000172">
    <property type="entry name" value="GMC_OxRdtase_N"/>
</dbReference>
<dbReference type="Proteomes" id="UP000030651">
    <property type="component" value="Unassembled WGS sequence"/>
</dbReference>
<dbReference type="PANTHER" id="PTHR11552:SF138">
    <property type="entry name" value="DEHYDROGENASE PKFF-RELATED"/>
    <property type="match status" value="1"/>
</dbReference>
<dbReference type="GO" id="GO:0016614">
    <property type="term" value="F:oxidoreductase activity, acting on CH-OH group of donors"/>
    <property type="evidence" value="ECO:0007669"/>
    <property type="project" value="InterPro"/>
</dbReference>
<proteinExistence type="inferred from homology"/>
<dbReference type="InterPro" id="IPR012132">
    <property type="entry name" value="GMC_OxRdtase"/>
</dbReference>
<keyword evidence="4" id="KW-1185">Reference proteome</keyword>
<dbReference type="KEGG" id="pfy:PFICI_12253"/>
<dbReference type="InterPro" id="IPR036188">
    <property type="entry name" value="FAD/NAD-bd_sf"/>
</dbReference>
<dbReference type="STRING" id="1229662.W3WNF0"/>
<dbReference type="Gene3D" id="3.30.560.10">
    <property type="entry name" value="Glucose Oxidase, domain 3"/>
    <property type="match status" value="1"/>
</dbReference>
<gene>
    <name evidence="3" type="ORF">PFICI_12253</name>
</gene>
<dbReference type="GO" id="GO:0044550">
    <property type="term" value="P:secondary metabolite biosynthetic process"/>
    <property type="evidence" value="ECO:0007669"/>
    <property type="project" value="TreeGrafter"/>
</dbReference>
<dbReference type="Gene3D" id="3.50.50.60">
    <property type="entry name" value="FAD/NAD(P)-binding domain"/>
    <property type="match status" value="1"/>
</dbReference>
<dbReference type="InParanoid" id="W3WNF0"/>
<reference evidence="4" key="1">
    <citation type="journal article" date="2015" name="BMC Genomics">
        <title>Genomic and transcriptomic analysis of the endophytic fungus Pestalotiopsis fici reveals its lifestyle and high potential for synthesis of natural products.</title>
        <authorList>
            <person name="Wang X."/>
            <person name="Zhang X."/>
            <person name="Liu L."/>
            <person name="Xiang M."/>
            <person name="Wang W."/>
            <person name="Sun X."/>
            <person name="Che Y."/>
            <person name="Guo L."/>
            <person name="Liu G."/>
            <person name="Guo L."/>
            <person name="Wang C."/>
            <person name="Yin W.B."/>
            <person name="Stadler M."/>
            <person name="Zhang X."/>
            <person name="Liu X."/>
        </authorList>
    </citation>
    <scope>NUCLEOTIDE SEQUENCE [LARGE SCALE GENOMIC DNA]</scope>
    <source>
        <strain evidence="4">W106-1 / CGMCC3.15140</strain>
    </source>
</reference>
<feature type="domain" description="Glucose-methanol-choline oxidoreductase N-terminal" evidence="2">
    <location>
        <begin position="5"/>
        <end position="258"/>
    </location>
</feature>
<dbReference type="GO" id="GO:0050660">
    <property type="term" value="F:flavin adenine dinucleotide binding"/>
    <property type="evidence" value="ECO:0007669"/>
    <property type="project" value="InterPro"/>
</dbReference>
<evidence type="ECO:0000313" key="3">
    <source>
        <dbReference type="EMBL" id="ETS75309.1"/>
    </source>
</evidence>
<dbReference type="EMBL" id="KI912118">
    <property type="protein sequence ID" value="ETS75309.1"/>
    <property type="molecule type" value="Genomic_DNA"/>
</dbReference>